<keyword evidence="5" id="KW-0676">Redox-active center</keyword>
<evidence type="ECO:0000256" key="4">
    <source>
        <dbReference type="ARBA" id="ARBA00022982"/>
    </source>
</evidence>
<dbReference type="InterPro" id="IPR036249">
    <property type="entry name" value="Thioredoxin-like_sf"/>
</dbReference>
<evidence type="ECO:0000256" key="3">
    <source>
        <dbReference type="ARBA" id="ARBA00022448"/>
    </source>
</evidence>
<evidence type="ECO:0000259" key="6">
    <source>
        <dbReference type="Pfam" id="PF00462"/>
    </source>
</evidence>
<reference evidence="8" key="1">
    <citation type="submission" date="2015-09" db="EMBL/GenBank/DDBJ databases">
        <authorList>
            <person name="Rodrigo-Torres Lidia"/>
            <person name="Arahal R.David."/>
        </authorList>
    </citation>
    <scope>NUCLEOTIDE SEQUENCE [LARGE SCALE GENOMIC DNA]</scope>
    <source>
        <strain evidence="8">CECT 5114</strain>
    </source>
</reference>
<keyword evidence="5" id="KW-0963">Cytoplasm</keyword>
<accession>A0A0P1IM30</accession>
<dbReference type="Gene3D" id="3.40.30.10">
    <property type="entry name" value="Glutaredoxin"/>
    <property type="match status" value="1"/>
</dbReference>
<protein>
    <recommendedName>
        <fullName evidence="5">Glutaredoxin</fullName>
    </recommendedName>
</protein>
<evidence type="ECO:0000313" key="7">
    <source>
        <dbReference type="EMBL" id="CUK24612.1"/>
    </source>
</evidence>
<dbReference type="AlphaFoldDB" id="A0A0P1IM30"/>
<organism evidence="7 8">
    <name type="scientific">Cognatishimia activa</name>
    <dbReference type="NCBI Taxonomy" id="1715691"/>
    <lineage>
        <taxon>Bacteria</taxon>
        <taxon>Pseudomonadati</taxon>
        <taxon>Pseudomonadota</taxon>
        <taxon>Alphaproteobacteria</taxon>
        <taxon>Rhodobacterales</taxon>
        <taxon>Paracoccaceae</taxon>
        <taxon>Cognatishimia</taxon>
    </lineage>
</organism>
<keyword evidence="4 5" id="KW-0249">Electron transport</keyword>
<dbReference type="InterPro" id="IPR014025">
    <property type="entry name" value="Glutaredoxin_subgr"/>
</dbReference>
<dbReference type="SUPFAM" id="SSF52833">
    <property type="entry name" value="Thioredoxin-like"/>
    <property type="match status" value="1"/>
</dbReference>
<dbReference type="GO" id="GO:0045454">
    <property type="term" value="P:cell redox homeostasis"/>
    <property type="evidence" value="ECO:0007669"/>
    <property type="project" value="InterPro"/>
</dbReference>
<keyword evidence="3 5" id="KW-0813">Transport</keyword>
<name>A0A0P1IM30_9RHOB</name>
<dbReference type="RefSeq" id="WP_058313607.1">
    <property type="nucleotide sequence ID" value="NZ_CYTO01000004.1"/>
</dbReference>
<dbReference type="Proteomes" id="UP000051184">
    <property type="component" value="Unassembled WGS sequence"/>
</dbReference>
<dbReference type="EMBL" id="CYUE01000002">
    <property type="protein sequence ID" value="CUK24612.1"/>
    <property type="molecule type" value="Genomic_DNA"/>
</dbReference>
<dbReference type="STRING" id="1715691.TA5113_00460"/>
<dbReference type="PRINTS" id="PR00160">
    <property type="entry name" value="GLUTAREDOXIN"/>
</dbReference>
<dbReference type="PANTHER" id="PTHR45694">
    <property type="entry name" value="GLUTAREDOXIN 2"/>
    <property type="match status" value="1"/>
</dbReference>
<gene>
    <name evidence="7" type="primary">grxC</name>
    <name evidence="7" type="ORF">TA5114_00397</name>
</gene>
<dbReference type="CDD" id="cd03418">
    <property type="entry name" value="GRX_GRXb_1_3_like"/>
    <property type="match status" value="1"/>
</dbReference>
<evidence type="ECO:0000256" key="1">
    <source>
        <dbReference type="ARBA" id="ARBA00002549"/>
    </source>
</evidence>
<dbReference type="NCBIfam" id="TIGR02181">
    <property type="entry name" value="GRX_bact"/>
    <property type="match status" value="1"/>
</dbReference>
<dbReference type="OrthoDB" id="9814618at2"/>
<dbReference type="PROSITE" id="PS51354">
    <property type="entry name" value="GLUTAREDOXIN_2"/>
    <property type="match status" value="1"/>
</dbReference>
<evidence type="ECO:0000256" key="2">
    <source>
        <dbReference type="ARBA" id="ARBA00007787"/>
    </source>
</evidence>
<sequence length="85" mass="9410">MANVEIYTRPMCGFCAAAKRLLTQKNVAFVEYDGWKEPARKDEMIQRSNGGRTFPQIFIDGKHIGGCDDMMALESAGKLDPLLAA</sequence>
<dbReference type="GO" id="GO:0015038">
    <property type="term" value="F:glutathione disulfide oxidoreductase activity"/>
    <property type="evidence" value="ECO:0007669"/>
    <property type="project" value="UniProtKB-UniRule"/>
</dbReference>
<dbReference type="GO" id="GO:0005737">
    <property type="term" value="C:cytoplasm"/>
    <property type="evidence" value="ECO:0007669"/>
    <property type="project" value="TreeGrafter"/>
</dbReference>
<feature type="domain" description="Glutaredoxin" evidence="6">
    <location>
        <begin position="4"/>
        <end position="64"/>
    </location>
</feature>
<evidence type="ECO:0000256" key="5">
    <source>
        <dbReference type="RuleBase" id="RU364065"/>
    </source>
</evidence>
<proteinExistence type="inferred from homology"/>
<dbReference type="GO" id="GO:0034599">
    <property type="term" value="P:cellular response to oxidative stress"/>
    <property type="evidence" value="ECO:0007669"/>
    <property type="project" value="TreeGrafter"/>
</dbReference>
<dbReference type="Pfam" id="PF00462">
    <property type="entry name" value="Glutaredoxin"/>
    <property type="match status" value="1"/>
</dbReference>
<keyword evidence="8" id="KW-1185">Reference proteome</keyword>
<dbReference type="PANTHER" id="PTHR45694:SF18">
    <property type="entry name" value="GLUTAREDOXIN-1-RELATED"/>
    <property type="match status" value="1"/>
</dbReference>
<dbReference type="InterPro" id="IPR002109">
    <property type="entry name" value="Glutaredoxin"/>
</dbReference>
<comment type="function">
    <text evidence="1 5">Has a glutathione-disulfide oxidoreductase activity in the presence of NADPH and glutathione reductase. Reduces low molecular weight disulfides and proteins.</text>
</comment>
<dbReference type="InterPro" id="IPR011900">
    <property type="entry name" value="GRX_bact"/>
</dbReference>
<comment type="similarity">
    <text evidence="2 5">Belongs to the glutaredoxin family.</text>
</comment>
<evidence type="ECO:0000313" key="8">
    <source>
        <dbReference type="Proteomes" id="UP000051184"/>
    </source>
</evidence>